<name>A0A222P1X1_9GAMM</name>
<evidence type="ECO:0000313" key="13">
    <source>
        <dbReference type="EMBL" id="ASQ45765.1"/>
    </source>
</evidence>
<evidence type="ECO:0000256" key="6">
    <source>
        <dbReference type="ARBA" id="ARBA00022695"/>
    </source>
</evidence>
<evidence type="ECO:0000256" key="8">
    <source>
        <dbReference type="ARBA" id="ARBA00022840"/>
    </source>
</evidence>
<comment type="function">
    <text evidence="1 11">Catalyzes the reversible adenylation of nicotinate mononucleotide (NaMN) to nicotinic acid adenine dinucleotide (NaAD).</text>
</comment>
<dbReference type="KEGG" id="lcd:clem_06050"/>
<dbReference type="Proteomes" id="UP000201728">
    <property type="component" value="Chromosome"/>
</dbReference>
<keyword evidence="7 11" id="KW-0547">Nucleotide-binding</keyword>
<feature type="domain" description="Cytidyltransferase-like" evidence="12">
    <location>
        <begin position="6"/>
        <end position="186"/>
    </location>
</feature>
<dbReference type="EC" id="2.7.7.18" evidence="11"/>
<dbReference type="PANTHER" id="PTHR39321">
    <property type="entry name" value="NICOTINATE-NUCLEOTIDE ADENYLYLTRANSFERASE-RELATED"/>
    <property type="match status" value="1"/>
</dbReference>
<dbReference type="AlphaFoldDB" id="A0A222P1X1"/>
<dbReference type="NCBIfam" id="NF000839">
    <property type="entry name" value="PRK00071.1-1"/>
    <property type="match status" value="1"/>
</dbReference>
<dbReference type="HAMAP" id="MF_00244">
    <property type="entry name" value="NaMN_adenylyltr"/>
    <property type="match status" value="1"/>
</dbReference>
<evidence type="ECO:0000256" key="2">
    <source>
        <dbReference type="ARBA" id="ARBA00005019"/>
    </source>
</evidence>
<comment type="similarity">
    <text evidence="3 11">Belongs to the NadD family.</text>
</comment>
<evidence type="ECO:0000256" key="9">
    <source>
        <dbReference type="ARBA" id="ARBA00023027"/>
    </source>
</evidence>
<dbReference type="InterPro" id="IPR014729">
    <property type="entry name" value="Rossmann-like_a/b/a_fold"/>
</dbReference>
<dbReference type="EMBL" id="CP016397">
    <property type="protein sequence ID" value="ASQ45765.1"/>
    <property type="molecule type" value="Genomic_DNA"/>
</dbReference>
<keyword evidence="4 11" id="KW-0662">Pyridine nucleotide biosynthesis</keyword>
<dbReference type="InterPro" id="IPR004821">
    <property type="entry name" value="Cyt_trans-like"/>
</dbReference>
<reference evidence="13 14" key="1">
    <citation type="submission" date="2016-07" db="EMBL/GenBank/DDBJ databases">
        <authorList>
            <person name="Hassler H."/>
        </authorList>
    </citation>
    <scope>NUCLEOTIDE SEQUENCE [LARGE SCALE GENOMIC DNA]</scope>
    <source>
        <strain evidence="13 14">CDC-D5610</strain>
    </source>
</reference>
<dbReference type="UniPathway" id="UPA00253">
    <property type="reaction ID" value="UER00332"/>
</dbReference>
<protein>
    <recommendedName>
        <fullName evidence="11">Probable nicotinate-nucleotide adenylyltransferase</fullName>
        <ecNumber evidence="11">2.7.7.18</ecNumber>
    </recommendedName>
    <alternativeName>
        <fullName evidence="11">Deamido-NAD(+) diphosphorylase</fullName>
    </alternativeName>
    <alternativeName>
        <fullName evidence="11">Deamido-NAD(+) pyrophosphorylase</fullName>
    </alternativeName>
    <alternativeName>
        <fullName evidence="11">Nicotinate mononucleotide adenylyltransferase</fullName>
        <shortName evidence="11">NaMN adenylyltransferase</shortName>
    </alternativeName>
</protein>
<keyword evidence="8 11" id="KW-0067">ATP-binding</keyword>
<evidence type="ECO:0000313" key="14">
    <source>
        <dbReference type="Proteomes" id="UP000201728"/>
    </source>
</evidence>
<dbReference type="PANTHER" id="PTHR39321:SF3">
    <property type="entry name" value="PHOSPHOPANTETHEINE ADENYLYLTRANSFERASE"/>
    <property type="match status" value="1"/>
</dbReference>
<evidence type="ECO:0000256" key="3">
    <source>
        <dbReference type="ARBA" id="ARBA00009014"/>
    </source>
</evidence>
<keyword evidence="9 11" id="KW-0520">NAD</keyword>
<dbReference type="CDD" id="cd02165">
    <property type="entry name" value="NMNAT"/>
    <property type="match status" value="1"/>
</dbReference>
<dbReference type="Pfam" id="PF01467">
    <property type="entry name" value="CTP_transf_like"/>
    <property type="match status" value="1"/>
</dbReference>
<comment type="catalytic activity">
    <reaction evidence="10 11">
        <text>nicotinate beta-D-ribonucleotide + ATP + H(+) = deamido-NAD(+) + diphosphate</text>
        <dbReference type="Rhea" id="RHEA:22860"/>
        <dbReference type="ChEBI" id="CHEBI:15378"/>
        <dbReference type="ChEBI" id="CHEBI:30616"/>
        <dbReference type="ChEBI" id="CHEBI:33019"/>
        <dbReference type="ChEBI" id="CHEBI:57502"/>
        <dbReference type="ChEBI" id="CHEBI:58437"/>
        <dbReference type="EC" id="2.7.7.18"/>
    </reaction>
</comment>
<gene>
    <name evidence="11 13" type="primary">nadD</name>
    <name evidence="13" type="ORF">clem_06050</name>
</gene>
<dbReference type="OrthoDB" id="5295945at2"/>
<keyword evidence="14" id="KW-1185">Reference proteome</keyword>
<evidence type="ECO:0000256" key="5">
    <source>
        <dbReference type="ARBA" id="ARBA00022679"/>
    </source>
</evidence>
<dbReference type="InterPro" id="IPR005248">
    <property type="entry name" value="NadD/NMNAT"/>
</dbReference>
<proteinExistence type="inferred from homology"/>
<dbReference type="RefSeq" id="WP_157698187.1">
    <property type="nucleotide sequence ID" value="NZ_CP016397.1"/>
</dbReference>
<dbReference type="GO" id="GO:0004515">
    <property type="term" value="F:nicotinate-nucleotide adenylyltransferase activity"/>
    <property type="evidence" value="ECO:0007669"/>
    <property type="project" value="UniProtKB-UniRule"/>
</dbReference>
<keyword evidence="6 11" id="KW-0548">Nucleotidyltransferase</keyword>
<evidence type="ECO:0000259" key="12">
    <source>
        <dbReference type="Pfam" id="PF01467"/>
    </source>
</evidence>
<dbReference type="NCBIfam" id="NF000840">
    <property type="entry name" value="PRK00071.1-3"/>
    <property type="match status" value="1"/>
</dbReference>
<dbReference type="SUPFAM" id="SSF52374">
    <property type="entry name" value="Nucleotidylyl transferase"/>
    <property type="match status" value="1"/>
</dbReference>
<organism evidence="13 14">
    <name type="scientific">Legionella clemsonensis</name>
    <dbReference type="NCBI Taxonomy" id="1867846"/>
    <lineage>
        <taxon>Bacteria</taxon>
        <taxon>Pseudomonadati</taxon>
        <taxon>Pseudomonadota</taxon>
        <taxon>Gammaproteobacteria</taxon>
        <taxon>Legionellales</taxon>
        <taxon>Legionellaceae</taxon>
        <taxon>Legionella</taxon>
    </lineage>
</organism>
<evidence type="ECO:0000256" key="10">
    <source>
        <dbReference type="ARBA" id="ARBA00048721"/>
    </source>
</evidence>
<evidence type="ECO:0000256" key="11">
    <source>
        <dbReference type="HAMAP-Rule" id="MF_00244"/>
    </source>
</evidence>
<evidence type="ECO:0000256" key="1">
    <source>
        <dbReference type="ARBA" id="ARBA00002324"/>
    </source>
</evidence>
<accession>A0A222P1X1</accession>
<sequence>MDNLIIYGGTFDPVHKGHLNIAENIQHHFHFDQFIFLPCKTPVLKDKAMATATQRVEMLTLALKNHNKSFTLDLSEINRGSPSYMVSTLTHFRRRFGENVAITLLMGLDTFRQLPQWYQWEKLLSLANLLIVKRPGLSDINLSEELIQLLLTHEVPHNNAIKTHPYGLIYRYDAGDFNISSTWLRQQLERNEDVSDYIPESVLNYIQKNNLYKSGTDSLR</sequence>
<keyword evidence="5 11" id="KW-0808">Transferase</keyword>
<dbReference type="NCBIfam" id="TIGR00482">
    <property type="entry name" value="nicotinate (nicotinamide) nucleotide adenylyltransferase"/>
    <property type="match status" value="1"/>
</dbReference>
<evidence type="ECO:0000256" key="4">
    <source>
        <dbReference type="ARBA" id="ARBA00022642"/>
    </source>
</evidence>
<dbReference type="GO" id="GO:0005524">
    <property type="term" value="F:ATP binding"/>
    <property type="evidence" value="ECO:0007669"/>
    <property type="project" value="UniProtKB-KW"/>
</dbReference>
<comment type="pathway">
    <text evidence="2 11">Cofactor biosynthesis; NAD(+) biosynthesis; deamido-NAD(+) from nicotinate D-ribonucleotide: step 1/1.</text>
</comment>
<dbReference type="NCBIfam" id="TIGR00125">
    <property type="entry name" value="cyt_tran_rel"/>
    <property type="match status" value="1"/>
</dbReference>
<dbReference type="GO" id="GO:0009435">
    <property type="term" value="P:NAD+ biosynthetic process"/>
    <property type="evidence" value="ECO:0007669"/>
    <property type="project" value="UniProtKB-UniRule"/>
</dbReference>
<evidence type="ECO:0000256" key="7">
    <source>
        <dbReference type="ARBA" id="ARBA00022741"/>
    </source>
</evidence>
<dbReference type="Gene3D" id="3.40.50.620">
    <property type="entry name" value="HUPs"/>
    <property type="match status" value="1"/>
</dbReference>